<dbReference type="EMBL" id="HBIH01013779">
    <property type="protein sequence ID" value="CAE0325034.1"/>
    <property type="molecule type" value="Transcribed_RNA"/>
</dbReference>
<accession>A0A7S3IKJ7</accession>
<keyword evidence="1" id="KW-1133">Transmembrane helix</keyword>
<evidence type="ECO:0000313" key="2">
    <source>
        <dbReference type="EMBL" id="CAE0325034.1"/>
    </source>
</evidence>
<proteinExistence type="predicted"/>
<feature type="transmembrane region" description="Helical" evidence="1">
    <location>
        <begin position="61"/>
        <end position="85"/>
    </location>
</feature>
<evidence type="ECO:0000256" key="1">
    <source>
        <dbReference type="SAM" id="Phobius"/>
    </source>
</evidence>
<protein>
    <submittedName>
        <fullName evidence="2">Uncharacterized protein</fullName>
    </submittedName>
</protein>
<organism evidence="2">
    <name type="scientific">Strombidium inclinatum</name>
    <dbReference type="NCBI Taxonomy" id="197538"/>
    <lineage>
        <taxon>Eukaryota</taxon>
        <taxon>Sar</taxon>
        <taxon>Alveolata</taxon>
        <taxon>Ciliophora</taxon>
        <taxon>Intramacronucleata</taxon>
        <taxon>Spirotrichea</taxon>
        <taxon>Oligotrichia</taxon>
        <taxon>Strombidiidae</taxon>
        <taxon>Strombidium</taxon>
    </lineage>
</organism>
<name>A0A7S3IKJ7_9SPIT</name>
<sequence>MEYDQALLAYIKTNLLGMALDDSPHLAVEQTASPLPAGYGQWETTILWVDPPTWINENLEWIFRTAGVFLAMRAIDIAVVAFFGYSLYSNYETIFADLL</sequence>
<reference evidence="2" key="1">
    <citation type="submission" date="2021-01" db="EMBL/GenBank/DDBJ databases">
        <authorList>
            <person name="Corre E."/>
            <person name="Pelletier E."/>
            <person name="Niang G."/>
            <person name="Scheremetjew M."/>
            <person name="Finn R."/>
            <person name="Kale V."/>
            <person name="Holt S."/>
            <person name="Cochrane G."/>
            <person name="Meng A."/>
            <person name="Brown T."/>
            <person name="Cohen L."/>
        </authorList>
    </citation>
    <scope>NUCLEOTIDE SEQUENCE</scope>
    <source>
        <strain evidence="2">S3</strain>
    </source>
</reference>
<keyword evidence="1" id="KW-0812">Transmembrane</keyword>
<gene>
    <name evidence="2" type="ORF">SINC0208_LOCUS5657</name>
</gene>
<keyword evidence="1" id="KW-0472">Membrane</keyword>
<dbReference type="AlphaFoldDB" id="A0A7S3IKJ7"/>